<sequence>MSVITIQCRLIASEATRSYLWQLMAQKNTPLINELIEQLGIHPEIEQWLKKGKLPDGVVKPLCDSLITQESFANQPKRFNKSAIEVVEYIYKSWLALQKERQQTIDRKEHWLKMLKSDVELEQESKCTLDAIRSQATKILPKYLAQSEQNNNQTQSQNKKKSKKSKTKNENSTLFDILFKAYDKAKNPLNRCTLAYLLKNNCQVSQKDEDPNQYALRRSKKEKEIERLKKQLQSRKPNGRDLTGREWQQTLIMATSSVPESNDEANIWQKRLLKKDISLPFPIRFRTNEDLIWSKNEEGRICVSFSGEGLNDHIFEIYCGNRQIHWFQRFLEDQNIKNDNNDQHSSALFTLRSAILAWQENKQHKENSLPWNTRRLTLYCTLDTRLWTTDGTEKVKQEKVDEFTQQLANMEQKENLNQNQQNYVKRLQSTLNKLNNAYPRHNHDLYQGKPSILVGVSLGLEKPATLAIVDSSTNIVLAYRSIKQLLGDNYKLLNRQRQQQQRNSHERHKAQKSNMPNKLSESDLGKYIDNLLAQAIIALAKNYQAGSIVLPTMKNVRESIQSEIEARAVKRCPNYKEGQQQYAKQYRQSIHRWSYNRLMQFIQSQAVKANISIEQGPQPIRGSSQEKARDLAIAAYYLRQNKS</sequence>
<dbReference type="EMBL" id="JACKZP010000070">
    <property type="protein sequence ID" value="MBC1303645.1"/>
    <property type="molecule type" value="Genomic_DNA"/>
</dbReference>
<name>A0ABR6SB69_ANAVA</name>
<proteinExistence type="predicted"/>
<comment type="caution">
    <text evidence="3">The sequence shown here is derived from an EMBL/GenBank/DDBJ whole genome shotgun (WGS) entry which is preliminary data.</text>
</comment>
<dbReference type="GeneID" id="58724872"/>
<evidence type="ECO:0000256" key="1">
    <source>
        <dbReference type="SAM" id="Coils"/>
    </source>
</evidence>
<dbReference type="Proteomes" id="UP000570851">
    <property type="component" value="Unassembled WGS sequence"/>
</dbReference>
<feature type="region of interest" description="Disordered" evidence="2">
    <location>
        <begin position="496"/>
        <end position="519"/>
    </location>
</feature>
<organism evidence="3 4">
    <name type="scientific">Trichormus variabilis N2B</name>
    <dbReference type="NCBI Taxonomy" id="2681315"/>
    <lineage>
        <taxon>Bacteria</taxon>
        <taxon>Bacillati</taxon>
        <taxon>Cyanobacteriota</taxon>
        <taxon>Cyanophyceae</taxon>
        <taxon>Nostocales</taxon>
        <taxon>Nostocaceae</taxon>
        <taxon>Trichormus</taxon>
    </lineage>
</organism>
<protein>
    <submittedName>
        <fullName evidence="3">Uncharacterized protein</fullName>
    </submittedName>
</protein>
<accession>A0ABR6SB69</accession>
<keyword evidence="4" id="KW-1185">Reference proteome</keyword>
<gene>
    <name evidence="3" type="ORF">GNE12_17190</name>
</gene>
<dbReference type="InterPro" id="IPR049868">
    <property type="entry name" value="V_Cas12k"/>
</dbReference>
<evidence type="ECO:0000313" key="3">
    <source>
        <dbReference type="EMBL" id="MBC1303645.1"/>
    </source>
</evidence>
<keyword evidence="1" id="KW-0175">Coiled coil</keyword>
<reference evidence="3 4" key="1">
    <citation type="submission" date="2019-11" db="EMBL/GenBank/DDBJ databases">
        <title>Comparison of genomes from free-living endosymbiotic cyanobacteria isolated from Azolla.</title>
        <authorList>
            <person name="Thiel T."/>
            <person name="Pratte B."/>
        </authorList>
    </citation>
    <scope>NUCLEOTIDE SEQUENCE [LARGE SCALE GENOMIC DNA]</scope>
    <source>
        <strain evidence="3 4">N2B</strain>
    </source>
</reference>
<feature type="coiled-coil region" evidence="1">
    <location>
        <begin position="393"/>
        <end position="437"/>
    </location>
</feature>
<evidence type="ECO:0000313" key="4">
    <source>
        <dbReference type="Proteomes" id="UP000570851"/>
    </source>
</evidence>
<dbReference type="NCBIfam" id="NF038191">
    <property type="entry name" value="V_Cas12k"/>
    <property type="match status" value="1"/>
</dbReference>
<feature type="compositionally biased region" description="Low complexity" evidence="2">
    <location>
        <begin position="146"/>
        <end position="157"/>
    </location>
</feature>
<evidence type="ECO:0000256" key="2">
    <source>
        <dbReference type="SAM" id="MobiDB-lite"/>
    </source>
</evidence>
<feature type="region of interest" description="Disordered" evidence="2">
    <location>
        <begin position="146"/>
        <end position="168"/>
    </location>
</feature>
<dbReference type="RefSeq" id="WP_011318983.1">
    <property type="nucleotide sequence ID" value="NZ_JACKZP010000070.1"/>
</dbReference>